<reference evidence="2" key="1">
    <citation type="submission" date="2022-10" db="EMBL/GenBank/DDBJ databases">
        <authorList>
            <person name="Chen Y."/>
            <person name="Dougan E. K."/>
            <person name="Chan C."/>
            <person name="Rhodes N."/>
            <person name="Thang M."/>
        </authorList>
    </citation>
    <scope>NUCLEOTIDE SEQUENCE</scope>
</reference>
<name>A0A9P1D381_9DINO</name>
<dbReference type="AlphaFoldDB" id="A0A9P1D381"/>
<dbReference type="EMBL" id="CAMXCT010003105">
    <property type="protein sequence ID" value="CAI4002450.1"/>
    <property type="molecule type" value="Genomic_DNA"/>
</dbReference>
<evidence type="ECO:0000313" key="4">
    <source>
        <dbReference type="Proteomes" id="UP001152797"/>
    </source>
</evidence>
<keyword evidence="4" id="KW-1185">Reference proteome</keyword>
<evidence type="ECO:0000256" key="1">
    <source>
        <dbReference type="SAM" id="MobiDB-lite"/>
    </source>
</evidence>
<gene>
    <name evidence="2" type="ORF">C1SCF055_LOCUS28401</name>
</gene>
<comment type="caution">
    <text evidence="2">The sequence shown here is derived from an EMBL/GenBank/DDBJ whole genome shotgun (WGS) entry which is preliminary data.</text>
</comment>
<accession>A0A9P1D381</accession>
<dbReference type="EMBL" id="CAMXCT030003105">
    <property type="protein sequence ID" value="CAL4789762.1"/>
    <property type="molecule type" value="Genomic_DNA"/>
</dbReference>
<protein>
    <submittedName>
        <fullName evidence="2">Uncharacterized protein</fullName>
    </submittedName>
</protein>
<proteinExistence type="predicted"/>
<feature type="region of interest" description="Disordered" evidence="1">
    <location>
        <begin position="996"/>
        <end position="1015"/>
    </location>
</feature>
<dbReference type="Proteomes" id="UP001152797">
    <property type="component" value="Unassembled WGS sequence"/>
</dbReference>
<feature type="region of interest" description="Disordered" evidence="1">
    <location>
        <begin position="787"/>
        <end position="839"/>
    </location>
</feature>
<dbReference type="EMBL" id="CAMXCT020003105">
    <property type="protein sequence ID" value="CAL1155825.1"/>
    <property type="molecule type" value="Genomic_DNA"/>
</dbReference>
<evidence type="ECO:0000313" key="2">
    <source>
        <dbReference type="EMBL" id="CAI4002450.1"/>
    </source>
</evidence>
<feature type="compositionally biased region" description="Basic and acidic residues" evidence="1">
    <location>
        <begin position="792"/>
        <end position="822"/>
    </location>
</feature>
<sequence>MAKVCQEHGGPENYLRVRFQSQEHLQEWMNYLINLVPLDAAEFNFSADLPGTKVDAVQKTKTFIVHPACFSYVPESSVKGPAENDVVNLMMEEILTDGFITSGEPLMLLQSIGLSNGPYQAAVAAPWRQSLDTMMPFSLGYFKAKTRVTVLMAMLALARDIGCDNYAEVHPDLLSTVRCIHAKRMLVASKKVNDHNSRNSKSGQLLSQKAQSVRNIMQHFDKEAREALIAYTIEIGHENTGWFKCNAGPVWQARGKVTKESNRLMVQHQVHCHRKILPSMRRKIDKAQMEASAEEAAFVMSVREEVLALMPVSPDLLEEKWVGMFRHGDPSVLLEVQSAIMNRDCTNVRDIPSIAAVMNTHNQSAPLPSVAVHEMSKLEEETFSLRMKQLQYDVQACRVAKAKMSSYELQVHHTKLQYRVKVYEESLKAARVFINDNCKVITYTQSDDLLRSIQSFMSDKTERLKLDACLVFLNWSAPSTLKANARAAQSSGASFILSQSARSVGLLLEPEFTYKKGELWMLEGSTMKQLAHHGISLDKSFSLQFKEKVDQRDNMRPLNYRGRFMEGLSTKSNKEFTWKNAPLWREGRTELATQLHTKDMVMIETPLEDQSRGVAISAPEGEEHLFGGARKVEQIGQNACEKLLLGMMTDLQMTGRSGVFIVDLNMSVGNMFDAFANLKSTWNMPVFYIGCTDDFQTAEWFGMQKPELLGRLHMEGNITIPGFPKPVLECPSDILEKEPEPPRLNLMIPRSDFYPMIPQNLLQEYGSHEQFGDEFKSFLDQLVEEFGPIPQDSDKETGKEDKENGKDKEKDGQNNKDGENRTVRKRKNAQNGNDATKKLKVDTNKIKTIESVGAGGALLEMPLINAKIEGVQLHLKPQNRPYLFNTGNQEASLKAGLILCGYGKGKWRLADAQSQEANPRTEVLFNLTGPDDFVLFNGHLKTVFEVVQAQMQKVPKVKVAYHVMAEDPDQKRPGNFNLKRSHDVWWVPVSGGVGVAQEEGGDDEGNGSSNGTAGQQNAAKLIPNTVWNSHATKIVFSVKWGVSGLMPIRPQVVLIREVNLPPARCCELF</sequence>
<reference evidence="3" key="2">
    <citation type="submission" date="2024-04" db="EMBL/GenBank/DDBJ databases">
        <authorList>
            <person name="Chen Y."/>
            <person name="Shah S."/>
            <person name="Dougan E. K."/>
            <person name="Thang M."/>
            <person name="Chan C."/>
        </authorList>
    </citation>
    <scope>NUCLEOTIDE SEQUENCE [LARGE SCALE GENOMIC DNA]</scope>
</reference>
<evidence type="ECO:0000313" key="3">
    <source>
        <dbReference type="EMBL" id="CAL1155825.1"/>
    </source>
</evidence>
<dbReference type="OrthoDB" id="441634at2759"/>
<organism evidence="2">
    <name type="scientific">Cladocopium goreaui</name>
    <dbReference type="NCBI Taxonomy" id="2562237"/>
    <lineage>
        <taxon>Eukaryota</taxon>
        <taxon>Sar</taxon>
        <taxon>Alveolata</taxon>
        <taxon>Dinophyceae</taxon>
        <taxon>Suessiales</taxon>
        <taxon>Symbiodiniaceae</taxon>
        <taxon>Cladocopium</taxon>
    </lineage>
</organism>